<dbReference type="OrthoDB" id="7042075at2"/>
<evidence type="ECO:0008006" key="3">
    <source>
        <dbReference type="Google" id="ProtNLM"/>
    </source>
</evidence>
<gene>
    <name evidence="1" type="ORF">TH30_00710</name>
</gene>
<proteinExistence type="predicted"/>
<dbReference type="EMBL" id="JPWI01000001">
    <property type="protein sequence ID" value="RCK48891.1"/>
    <property type="molecule type" value="Genomic_DNA"/>
</dbReference>
<accession>A0A367X7Y8</accession>
<dbReference type="RefSeq" id="WP_114096190.1">
    <property type="nucleotide sequence ID" value="NZ_JPWI01000001.1"/>
</dbReference>
<protein>
    <recommendedName>
        <fullName evidence="3">DUF4185 domain-containing protein</fullName>
    </recommendedName>
</protein>
<dbReference type="AlphaFoldDB" id="A0A367X7Y8"/>
<evidence type="ECO:0000313" key="2">
    <source>
        <dbReference type="Proteomes" id="UP000252255"/>
    </source>
</evidence>
<reference evidence="1 2" key="1">
    <citation type="submission" date="2014-07" db="EMBL/GenBank/DDBJ databases">
        <title>Draft genome sequence of Thalassospira profundimaris PR54-5.</title>
        <authorList>
            <person name="Lai Q."/>
            <person name="Shao Z."/>
        </authorList>
    </citation>
    <scope>NUCLEOTIDE SEQUENCE [LARGE SCALE GENOMIC DNA]</scope>
    <source>
        <strain evidence="1 2">PR54-5</strain>
    </source>
</reference>
<name>A0A367X7Y8_9PROT</name>
<evidence type="ECO:0000313" key="1">
    <source>
        <dbReference type="EMBL" id="RCK48891.1"/>
    </source>
</evidence>
<comment type="caution">
    <text evidence="1">The sequence shown here is derived from an EMBL/GenBank/DDBJ whole genome shotgun (WGS) entry which is preliminary data.</text>
</comment>
<sequence length="402" mass="45060">MPGFQYSRSSVALSAFVAGLLIGGLAGWTPAAADTEITVSGPETVMFDSDVDGCDNHHLPDSPARAFRNDQGKMVLFAPNFQNRAFVGYGFDSLKPDCDSRFMAAGKADPALLDDRTWLQAIYTSNGRDVYALGSASFIPYRHDMPCEGRTQRTDCWINGLVTLKSTDGGKTFSYFGDPPRHAPFPPPRPYRDDRKRAPSYVTVTNIVQWQNYLYAIVWRRADSWENSRNCLVRAPANDPGRWDIWTGSGFEQAATLTDQGWSVRQTDCARVGPKGVSSIRGLVRDENSNRFIAIYQHRIRQSSKNNTGKDDIAGFFYSTSTDLTRWSDPKLLYQQPLQPDAGPGESFSAYPSIIDDDSTDRLFGTVDDQASLIFVRLVPKPFKDRWRVPRQLIRVPISIRE</sequence>
<organism evidence="1 2">
    <name type="scientific">Thalassospira profundimaris</name>
    <dbReference type="NCBI Taxonomy" id="502049"/>
    <lineage>
        <taxon>Bacteria</taxon>
        <taxon>Pseudomonadati</taxon>
        <taxon>Pseudomonadota</taxon>
        <taxon>Alphaproteobacteria</taxon>
        <taxon>Rhodospirillales</taxon>
        <taxon>Thalassospiraceae</taxon>
        <taxon>Thalassospira</taxon>
    </lineage>
</organism>
<dbReference type="Proteomes" id="UP000252255">
    <property type="component" value="Unassembled WGS sequence"/>
</dbReference>